<evidence type="ECO:0000313" key="2">
    <source>
        <dbReference type="EMBL" id="SFQ09260.1"/>
    </source>
</evidence>
<dbReference type="InterPro" id="IPR012538">
    <property type="entry name" value="Cyt_c_oxidase_su2a"/>
</dbReference>
<accession>A0A1I5VPA2</accession>
<reference evidence="3" key="1">
    <citation type="submission" date="2016-10" db="EMBL/GenBank/DDBJ databases">
        <authorList>
            <person name="Varghese N."/>
            <person name="Submissions S."/>
        </authorList>
    </citation>
    <scope>NUCLEOTIDE SEQUENCE [LARGE SCALE GENOMIC DNA]</scope>
    <source>
        <strain evidence="3">DSM 11706</strain>
    </source>
</reference>
<dbReference type="AlphaFoldDB" id="A0A1I5VPA2"/>
<sequence>MSKKKEKDSDLKGTLYSVGFVGAFILVTWFLAFYLFIDRF</sequence>
<gene>
    <name evidence="2" type="ORF">SAMN05421670_0909</name>
</gene>
<evidence type="ECO:0000313" key="3">
    <source>
        <dbReference type="Proteomes" id="UP000198734"/>
    </source>
</evidence>
<feature type="transmembrane region" description="Helical" evidence="1">
    <location>
        <begin position="15"/>
        <end position="37"/>
    </location>
</feature>
<dbReference type="EMBL" id="FOXU01000001">
    <property type="protein sequence ID" value="SFQ09260.1"/>
    <property type="molecule type" value="Genomic_DNA"/>
</dbReference>
<dbReference type="OrthoDB" id="2418411at2"/>
<organism evidence="2 3">
    <name type="scientific">Psychrobacillus psychrotolerans</name>
    <dbReference type="NCBI Taxonomy" id="126156"/>
    <lineage>
        <taxon>Bacteria</taxon>
        <taxon>Bacillati</taxon>
        <taxon>Bacillota</taxon>
        <taxon>Bacilli</taxon>
        <taxon>Bacillales</taxon>
        <taxon>Bacillaceae</taxon>
        <taxon>Psychrobacillus</taxon>
    </lineage>
</organism>
<keyword evidence="1" id="KW-1133">Transmembrane helix</keyword>
<protein>
    <submittedName>
        <fullName evidence="2">Cytochrome c oxidase subunit IIa family protein</fullName>
    </submittedName>
</protein>
<dbReference type="Proteomes" id="UP000198734">
    <property type="component" value="Unassembled WGS sequence"/>
</dbReference>
<keyword evidence="1" id="KW-0812">Transmembrane</keyword>
<keyword evidence="1" id="KW-0472">Membrane</keyword>
<proteinExistence type="predicted"/>
<dbReference type="STRING" id="126156.SAMN05421670_0909"/>
<name>A0A1I5VPA2_9BACI</name>
<keyword evidence="3" id="KW-1185">Reference proteome</keyword>
<dbReference type="Pfam" id="PF08113">
    <property type="entry name" value="CoxIIa"/>
    <property type="match status" value="1"/>
</dbReference>
<dbReference type="RefSeq" id="WP_093534585.1">
    <property type="nucleotide sequence ID" value="NZ_CP183885.1"/>
</dbReference>
<evidence type="ECO:0000256" key="1">
    <source>
        <dbReference type="SAM" id="Phobius"/>
    </source>
</evidence>